<evidence type="ECO:0000256" key="11">
    <source>
        <dbReference type="ARBA" id="ARBA00042730"/>
    </source>
</evidence>
<dbReference type="InterPro" id="IPR014347">
    <property type="entry name" value="Tautomerase/MIF_sf"/>
</dbReference>
<dbReference type="EC" id="5.3.2.1" evidence="8"/>
<dbReference type="PANTHER" id="PTHR11954">
    <property type="entry name" value="D-DOPACHROME DECARBOXYLASE"/>
    <property type="match status" value="1"/>
</dbReference>
<dbReference type="AlphaFoldDB" id="A0A6P1M1F6"/>
<evidence type="ECO:0000256" key="3">
    <source>
        <dbReference type="ARBA" id="ARBA00022525"/>
    </source>
</evidence>
<keyword evidence="2" id="KW-0202">Cytokine</keyword>
<dbReference type="Proteomes" id="UP000464954">
    <property type="component" value="Chromosome"/>
</dbReference>
<comment type="catalytic activity">
    <reaction evidence="6">
        <text>L-dopachrome = 5,6-dihydroxyindole-2-carboxylate</text>
        <dbReference type="Rhea" id="RHEA:13041"/>
        <dbReference type="ChEBI" id="CHEBI:16875"/>
        <dbReference type="ChEBI" id="CHEBI:57509"/>
        <dbReference type="EC" id="5.3.3.12"/>
    </reaction>
</comment>
<dbReference type="EMBL" id="CP047593">
    <property type="protein sequence ID" value="QHI67932.1"/>
    <property type="molecule type" value="Genomic_DNA"/>
</dbReference>
<comment type="catalytic activity">
    <reaction evidence="5">
        <text>3-phenylpyruvate = enol-phenylpyruvate</text>
        <dbReference type="Rhea" id="RHEA:17097"/>
        <dbReference type="ChEBI" id="CHEBI:16815"/>
        <dbReference type="ChEBI" id="CHEBI:18005"/>
        <dbReference type="EC" id="5.3.2.1"/>
    </reaction>
</comment>
<evidence type="ECO:0000256" key="6">
    <source>
        <dbReference type="ARBA" id="ARBA00036823"/>
    </source>
</evidence>
<evidence type="ECO:0000256" key="9">
    <source>
        <dbReference type="ARBA" id="ARBA00041631"/>
    </source>
</evidence>
<evidence type="ECO:0000256" key="10">
    <source>
        <dbReference type="ARBA" id="ARBA00041912"/>
    </source>
</evidence>
<dbReference type="GO" id="GO:0050178">
    <property type="term" value="F:phenylpyruvate tautomerase activity"/>
    <property type="evidence" value="ECO:0007669"/>
    <property type="project" value="UniProtKB-EC"/>
</dbReference>
<dbReference type="SUPFAM" id="SSF55331">
    <property type="entry name" value="Tautomerase/MIF"/>
    <property type="match status" value="1"/>
</dbReference>
<evidence type="ECO:0000313" key="12">
    <source>
        <dbReference type="EMBL" id="QHI67932.1"/>
    </source>
</evidence>
<keyword evidence="4" id="KW-0413">Isomerase</keyword>
<keyword evidence="13" id="KW-1185">Reference proteome</keyword>
<dbReference type="GO" id="GO:0005615">
    <property type="term" value="C:extracellular space"/>
    <property type="evidence" value="ECO:0007669"/>
    <property type="project" value="UniProtKB-KW"/>
</dbReference>
<comment type="subcellular location">
    <subcellularLocation>
        <location evidence="1">Secreted</location>
    </subcellularLocation>
</comment>
<dbReference type="Pfam" id="PF01187">
    <property type="entry name" value="MIF"/>
    <property type="match status" value="1"/>
</dbReference>
<dbReference type="PANTHER" id="PTHR11954:SF6">
    <property type="entry name" value="MACROPHAGE MIGRATION INHIBITORY FACTOR"/>
    <property type="match status" value="1"/>
</dbReference>
<evidence type="ECO:0000256" key="2">
    <source>
        <dbReference type="ARBA" id="ARBA00022514"/>
    </source>
</evidence>
<dbReference type="KEGG" id="taer:GT409_00210"/>
<keyword evidence="3" id="KW-0964">Secreted</keyword>
<evidence type="ECO:0000313" key="13">
    <source>
        <dbReference type="Proteomes" id="UP000464954"/>
    </source>
</evidence>
<proteinExistence type="predicted"/>
<gene>
    <name evidence="12" type="ORF">GT409_00210</name>
</gene>
<sequence>MPLLKIQTPTEIPSDMLAALSMILAETIGKPESYVMVSATTANLMMSGSSGDAAFVEVKSIGGLSHEVNAALSENICRLLNGTLGISMDRVYLNFTEVPASQWGWNSSLFG</sequence>
<evidence type="ECO:0000256" key="5">
    <source>
        <dbReference type="ARBA" id="ARBA00036735"/>
    </source>
</evidence>
<evidence type="ECO:0000256" key="4">
    <source>
        <dbReference type="ARBA" id="ARBA00023235"/>
    </source>
</evidence>
<dbReference type="GO" id="GO:0005125">
    <property type="term" value="F:cytokine activity"/>
    <property type="evidence" value="ECO:0007669"/>
    <property type="project" value="UniProtKB-KW"/>
</dbReference>
<reference evidence="12 13" key="1">
    <citation type="submission" date="2020-01" db="EMBL/GenBank/DDBJ databases">
        <title>Ponticoccus aerotolerans gen. nov., sp. nov., an anaerobic bacterium and proposal of Ponticoccusceae fam. nov., Ponticoccusles ord. nov. and Ponticoccuse classis nov. in the phylum Kiritimatiellaeota.</title>
        <authorList>
            <person name="Zhou L.Y."/>
            <person name="Du Z.J."/>
        </authorList>
    </citation>
    <scope>NUCLEOTIDE SEQUENCE [LARGE SCALE GENOMIC DNA]</scope>
    <source>
        <strain evidence="12 13">S-5007</strain>
    </source>
</reference>
<dbReference type="RefSeq" id="WP_160625966.1">
    <property type="nucleotide sequence ID" value="NZ_CP047593.1"/>
</dbReference>
<name>A0A6P1M1F6_9BACT</name>
<dbReference type="GO" id="GO:0004167">
    <property type="term" value="F:dopachrome isomerase activity"/>
    <property type="evidence" value="ECO:0007669"/>
    <property type="project" value="UniProtKB-EC"/>
</dbReference>
<dbReference type="Gene3D" id="3.30.429.10">
    <property type="entry name" value="Macrophage Migration Inhibitory Factor"/>
    <property type="match status" value="1"/>
</dbReference>
<dbReference type="EC" id="5.3.3.12" evidence="7"/>
<evidence type="ECO:0000256" key="1">
    <source>
        <dbReference type="ARBA" id="ARBA00004613"/>
    </source>
</evidence>
<organism evidence="12 13">
    <name type="scientific">Tichowtungia aerotolerans</name>
    <dbReference type="NCBI Taxonomy" id="2697043"/>
    <lineage>
        <taxon>Bacteria</taxon>
        <taxon>Pseudomonadati</taxon>
        <taxon>Kiritimatiellota</taxon>
        <taxon>Tichowtungiia</taxon>
        <taxon>Tichowtungiales</taxon>
        <taxon>Tichowtungiaceae</taxon>
        <taxon>Tichowtungia</taxon>
    </lineage>
</organism>
<dbReference type="InterPro" id="IPR001398">
    <property type="entry name" value="Macrophage_inhib_fac"/>
</dbReference>
<evidence type="ECO:0000256" key="8">
    <source>
        <dbReference type="ARBA" id="ARBA00039086"/>
    </source>
</evidence>
<protein>
    <recommendedName>
        <fullName evidence="11">L-dopachrome isomerase</fullName>
        <ecNumber evidence="8">5.3.2.1</ecNumber>
        <ecNumber evidence="7">5.3.3.12</ecNumber>
    </recommendedName>
    <alternativeName>
        <fullName evidence="9">L-dopachrome tautomerase</fullName>
    </alternativeName>
    <alternativeName>
        <fullName evidence="10">Phenylpyruvate tautomerase</fullName>
    </alternativeName>
</protein>
<accession>A0A6P1M1F6</accession>
<evidence type="ECO:0000256" key="7">
    <source>
        <dbReference type="ARBA" id="ARBA00038932"/>
    </source>
</evidence>